<dbReference type="EMBL" id="JACEEZ010002869">
    <property type="protein sequence ID" value="KAG0727895.1"/>
    <property type="molecule type" value="Genomic_DNA"/>
</dbReference>
<dbReference type="SUPFAM" id="SSF54373">
    <property type="entry name" value="FAD-linked reductases, C-terminal domain"/>
    <property type="match status" value="1"/>
</dbReference>
<dbReference type="OrthoDB" id="269227at2759"/>
<evidence type="ECO:0000256" key="4">
    <source>
        <dbReference type="ARBA" id="ARBA00022827"/>
    </source>
</evidence>
<dbReference type="Pfam" id="PF00732">
    <property type="entry name" value="GMC_oxred_N"/>
    <property type="match status" value="1"/>
</dbReference>
<dbReference type="AlphaFoldDB" id="A0A8J4YW01"/>
<organism evidence="9 10">
    <name type="scientific">Chionoecetes opilio</name>
    <name type="common">Atlantic snow crab</name>
    <name type="synonym">Cancer opilio</name>
    <dbReference type="NCBI Taxonomy" id="41210"/>
    <lineage>
        <taxon>Eukaryota</taxon>
        <taxon>Metazoa</taxon>
        <taxon>Ecdysozoa</taxon>
        <taxon>Arthropoda</taxon>
        <taxon>Crustacea</taxon>
        <taxon>Multicrustacea</taxon>
        <taxon>Malacostraca</taxon>
        <taxon>Eumalacostraca</taxon>
        <taxon>Eucarida</taxon>
        <taxon>Decapoda</taxon>
        <taxon>Pleocyemata</taxon>
        <taxon>Brachyura</taxon>
        <taxon>Eubrachyura</taxon>
        <taxon>Majoidea</taxon>
        <taxon>Majidae</taxon>
        <taxon>Chionoecetes</taxon>
    </lineage>
</organism>
<dbReference type="Pfam" id="PF05199">
    <property type="entry name" value="GMC_oxred_C"/>
    <property type="match status" value="1"/>
</dbReference>
<feature type="domain" description="Glucose-methanol-choline oxidoreductase N-terminal" evidence="8">
    <location>
        <begin position="411"/>
        <end position="425"/>
    </location>
</feature>
<dbReference type="Gene3D" id="3.30.560.10">
    <property type="entry name" value="Glucose Oxidase, domain 3"/>
    <property type="match status" value="1"/>
</dbReference>
<evidence type="ECO:0000256" key="5">
    <source>
        <dbReference type="RuleBase" id="RU003968"/>
    </source>
</evidence>
<dbReference type="GO" id="GO:0016614">
    <property type="term" value="F:oxidoreductase activity, acting on CH-OH group of donors"/>
    <property type="evidence" value="ECO:0007669"/>
    <property type="project" value="InterPro"/>
</dbReference>
<name>A0A8J4YW01_CHIOP</name>
<evidence type="ECO:0000256" key="2">
    <source>
        <dbReference type="ARBA" id="ARBA00010790"/>
    </source>
</evidence>
<dbReference type="PROSITE" id="PS00624">
    <property type="entry name" value="GMC_OXRED_2"/>
    <property type="match status" value="1"/>
</dbReference>
<evidence type="ECO:0000256" key="3">
    <source>
        <dbReference type="ARBA" id="ARBA00022630"/>
    </source>
</evidence>
<sequence length="818" mass="89831">MHRLTNVASSGGVQSEDPAPQLFYHVKEDSKTHQASFTLPDKVGWTWTRLLLSVNQTDARLWVNCAQYSKVKLAGHIDLQIPEGGLLYFRQEPGLKNKLISHVPEPAAGRPGRRRHLRRPARAEAHPGFVFPYASQLQYGPPADLLPEYDFVIVGGGAAGCVLASRLTEREEWRVLLLEVGGVPELESFVPSILAIALVPGYKENWGYKTTPQNYSSQNFANKVSPKVQFQAARQHQGRVLGGGSTVNAMFYVRGNRRDFDRWAALGNPGWDYESVLPYFIKLEDYRGFGETAAYYGHGGPIGVTPAPITPLTEAYIQGGQELGYSFIDVNGPEQLGFSQAIFNIRDGVRSSVVKEYLRPASSRHNLHILHGANVLQILFNKDKRATGVKFLYNGEVMTVGASREVILSAGAIASPKLLMLSGVGPRDHLQDHQIPVVVDLPGVGLNVHDHLEVLGLSWTTKKLVTLNSLVDTFGLSSVLQYKLSKKGPIGTGPLNSVNAWVKVRPEGDPMWPDIQVFFNSATIAYDKGTLNPALWGLDMKKFEEYTHEIYGREGFTIRPILLRPKSRGTIRLQSRDPNDDPLIDPQLLADPDDVKTLVEGVKFALKLGSTSVFANKYKAKFFDKPLPDCAGHWYGSDAYWECFVRHMTNTFFHITGSCKMAPSSDPLGVVDHRLRVRGVSGLRVIDYSVVPEVMAGNTHAPTIMIAERGSDLIKADWSTEPSRHHHPSPAPSLPSRLLSLPFSLFPGVRRDARPGLHRGRPGPAECAEDQTQAAPPSSAAHRRVSGDAFISSGQAAARTQSLTARHAAEGAPSPACP</sequence>
<dbReference type="GO" id="GO:0050660">
    <property type="term" value="F:flavin adenine dinucleotide binding"/>
    <property type="evidence" value="ECO:0007669"/>
    <property type="project" value="InterPro"/>
</dbReference>
<dbReference type="InterPro" id="IPR000172">
    <property type="entry name" value="GMC_OxRdtase_N"/>
</dbReference>
<reference evidence="9" key="1">
    <citation type="submission" date="2020-07" db="EMBL/GenBank/DDBJ databases">
        <title>The High-quality genome of the commercially important snow crab, Chionoecetes opilio.</title>
        <authorList>
            <person name="Jeong J.-H."/>
            <person name="Ryu S."/>
        </authorList>
    </citation>
    <scope>NUCLEOTIDE SEQUENCE</scope>
    <source>
        <strain evidence="9">MADBK_172401_WGS</strain>
        <tissue evidence="9">Digestive gland</tissue>
    </source>
</reference>
<proteinExistence type="inferred from homology"/>
<feature type="domain" description="Glucose-methanol-choline oxidoreductase N-terminal" evidence="7">
    <location>
        <begin position="238"/>
        <end position="261"/>
    </location>
</feature>
<dbReference type="PANTHER" id="PTHR11552:SF147">
    <property type="entry name" value="CHOLINE DEHYDROGENASE, MITOCHONDRIAL"/>
    <property type="match status" value="1"/>
</dbReference>
<dbReference type="Proteomes" id="UP000770661">
    <property type="component" value="Unassembled WGS sequence"/>
</dbReference>
<keyword evidence="4 5" id="KW-0274">FAD</keyword>
<dbReference type="Gene3D" id="2.60.120.200">
    <property type="match status" value="1"/>
</dbReference>
<keyword evidence="3 5" id="KW-0285">Flavoprotein</keyword>
<evidence type="ECO:0000313" key="9">
    <source>
        <dbReference type="EMBL" id="KAG0727895.1"/>
    </source>
</evidence>
<dbReference type="InterPro" id="IPR036188">
    <property type="entry name" value="FAD/NAD-bd_sf"/>
</dbReference>
<keyword evidence="10" id="KW-1185">Reference proteome</keyword>
<dbReference type="InterPro" id="IPR012132">
    <property type="entry name" value="GMC_OxRdtase"/>
</dbReference>
<evidence type="ECO:0000256" key="1">
    <source>
        <dbReference type="ARBA" id="ARBA00001974"/>
    </source>
</evidence>
<feature type="compositionally biased region" description="Polar residues" evidence="6">
    <location>
        <begin position="792"/>
        <end position="804"/>
    </location>
</feature>
<comment type="cofactor">
    <cofactor evidence="1">
        <name>FAD</name>
        <dbReference type="ChEBI" id="CHEBI:57692"/>
    </cofactor>
</comment>
<dbReference type="Gene3D" id="3.50.50.60">
    <property type="entry name" value="FAD/NAD(P)-binding domain"/>
    <property type="match status" value="1"/>
</dbReference>
<dbReference type="PROSITE" id="PS00623">
    <property type="entry name" value="GMC_OXRED_1"/>
    <property type="match status" value="1"/>
</dbReference>
<accession>A0A8J4YW01</accession>
<feature type="region of interest" description="Disordered" evidence="6">
    <location>
        <begin position="751"/>
        <end position="818"/>
    </location>
</feature>
<comment type="similarity">
    <text evidence="2 5">Belongs to the GMC oxidoreductase family.</text>
</comment>
<evidence type="ECO:0000259" key="7">
    <source>
        <dbReference type="PROSITE" id="PS00623"/>
    </source>
</evidence>
<protein>
    <submittedName>
        <fullName evidence="9">Glucose dehydrogenase [FAD, quinone]</fullName>
    </submittedName>
</protein>
<evidence type="ECO:0000259" key="8">
    <source>
        <dbReference type="PROSITE" id="PS00624"/>
    </source>
</evidence>
<evidence type="ECO:0000256" key="6">
    <source>
        <dbReference type="SAM" id="MobiDB-lite"/>
    </source>
</evidence>
<dbReference type="PANTHER" id="PTHR11552">
    <property type="entry name" value="GLUCOSE-METHANOL-CHOLINE GMC OXIDOREDUCTASE"/>
    <property type="match status" value="1"/>
</dbReference>
<evidence type="ECO:0000313" key="10">
    <source>
        <dbReference type="Proteomes" id="UP000770661"/>
    </source>
</evidence>
<dbReference type="InterPro" id="IPR007867">
    <property type="entry name" value="GMC_OxRtase_C"/>
</dbReference>
<gene>
    <name evidence="9" type="primary">Gld_2</name>
    <name evidence="9" type="ORF">GWK47_033646</name>
</gene>
<comment type="caution">
    <text evidence="9">The sequence shown here is derived from an EMBL/GenBank/DDBJ whole genome shotgun (WGS) entry which is preliminary data.</text>
</comment>
<dbReference type="SUPFAM" id="SSF51905">
    <property type="entry name" value="FAD/NAD(P)-binding domain"/>
    <property type="match status" value="1"/>
</dbReference>